<comment type="caution">
    <text evidence="1">The sequence shown here is derived from an EMBL/GenBank/DDBJ whole genome shotgun (WGS) entry which is preliminary data.</text>
</comment>
<dbReference type="EMBL" id="VCPD01000001">
    <property type="protein sequence ID" value="TMV10327.1"/>
    <property type="molecule type" value="Genomic_DNA"/>
</dbReference>
<proteinExistence type="predicted"/>
<gene>
    <name evidence="1" type="ORF">FGK63_04495</name>
</gene>
<keyword evidence="2" id="KW-1185">Reference proteome</keyword>
<reference evidence="1 2" key="1">
    <citation type="submission" date="2019-05" db="EMBL/GenBank/DDBJ databases">
        <title>Ruegeria sp. nov., isolated from tidal flat.</title>
        <authorList>
            <person name="Kim W."/>
        </authorList>
    </citation>
    <scope>NUCLEOTIDE SEQUENCE [LARGE SCALE GENOMIC DNA]</scope>
    <source>
        <strain evidence="1 2">CAU 1488</strain>
    </source>
</reference>
<organism evidence="1 2">
    <name type="scientific">Ruegeria sediminis</name>
    <dbReference type="NCBI Taxonomy" id="2583820"/>
    <lineage>
        <taxon>Bacteria</taxon>
        <taxon>Pseudomonadati</taxon>
        <taxon>Pseudomonadota</taxon>
        <taxon>Alphaproteobacteria</taxon>
        <taxon>Rhodobacterales</taxon>
        <taxon>Roseobacteraceae</taxon>
        <taxon>Ruegeria</taxon>
    </lineage>
</organism>
<sequence>MHNEVPLPPSGSRPPLEMAARAQKRLWRKFKTAEKELVDFKKRNPGPRRGSWFDNGYAGYFGGQSQRRSDEVGYGLAQSPRERRKQLEASVREALEKLTSAICDQLKSGDLVAYTVPADLGSDYHKINPKMWERGLKLQLRTGTVTGDRFKKQKILLAHATSNKAEALQKGPGRRRHALAKEIMAEYWRSDSKRFRGLSQRSQVKLLQTWAKNNHPDVEPPAASTLRAYIQKGLFRPGPHDEHDG</sequence>
<evidence type="ECO:0000313" key="2">
    <source>
        <dbReference type="Proteomes" id="UP001193035"/>
    </source>
</evidence>
<accession>A0ABY2X4L2</accession>
<dbReference type="Proteomes" id="UP001193035">
    <property type="component" value="Unassembled WGS sequence"/>
</dbReference>
<evidence type="ECO:0000313" key="1">
    <source>
        <dbReference type="EMBL" id="TMV10327.1"/>
    </source>
</evidence>
<name>A0ABY2X4L2_9RHOB</name>
<protein>
    <submittedName>
        <fullName evidence="1">Uncharacterized protein</fullName>
    </submittedName>
</protein>